<comment type="similarity">
    <text evidence="2">Belongs to the glycosyltransferase 2 family.</text>
</comment>
<protein>
    <submittedName>
        <fullName evidence="6">Putative rhamnosyltransferase</fullName>
    </submittedName>
</protein>
<organism evidence="6">
    <name type="scientific">Thermoanaerobacterium thermosaccharolyticum</name>
    <name type="common">Clostridium thermosaccharolyticum</name>
    <dbReference type="NCBI Taxonomy" id="1517"/>
    <lineage>
        <taxon>Bacteria</taxon>
        <taxon>Bacillati</taxon>
        <taxon>Bacillota</taxon>
        <taxon>Clostridia</taxon>
        <taxon>Thermoanaerobacterales</taxon>
        <taxon>Thermoanaerobacteraceae</taxon>
        <taxon>Thermoanaerobacterium</taxon>
    </lineage>
</organism>
<evidence type="ECO:0000313" key="6">
    <source>
        <dbReference type="EMBL" id="AAR85515.1"/>
    </source>
</evidence>
<name>Q6TFB7_THETR</name>
<reference evidence="6" key="3">
    <citation type="journal article" date="2004" name="Glycoconj. J.">
        <title>Genetic organization of chromosomal S-layer glycan biosynthesis loci of Bacillaceae.</title>
        <authorList>
            <person name="Novotny R."/>
            <person name="Pfoestl A."/>
            <person name="Messner P."/>
            <person name="Schaffer C."/>
        </authorList>
    </citation>
    <scope>NUCLEOTIDE SEQUENCE</scope>
    <source>
        <strain evidence="6">E207-71</strain>
    </source>
</reference>
<dbReference type="Gene3D" id="3.90.550.10">
    <property type="entry name" value="Spore Coat Polysaccharide Biosynthesis Protein SpsA, Chain A"/>
    <property type="match status" value="1"/>
</dbReference>
<comment type="pathway">
    <text evidence="1">Cell wall biogenesis; cell wall polysaccharide biosynthesis.</text>
</comment>
<dbReference type="CDD" id="cd04185">
    <property type="entry name" value="GT_2_like_b"/>
    <property type="match status" value="1"/>
</dbReference>
<dbReference type="Pfam" id="PF00535">
    <property type="entry name" value="Glycos_transf_2"/>
    <property type="match status" value="1"/>
</dbReference>
<reference evidence="6" key="2">
    <citation type="journal article" date="2004" name="Glycobiology">
        <title>Surface-layer glycoproteins: an example for the diversity of bacterial glycosylation with promising impacts on nanobiotechnology.</title>
        <authorList>
            <person name="Schaffer C."/>
            <person name="Messner P."/>
        </authorList>
    </citation>
    <scope>NUCLEOTIDE SEQUENCE</scope>
    <source>
        <strain evidence="6">E207-71</strain>
    </source>
</reference>
<gene>
    <name evidence="6" type="primary">wse1</name>
</gene>
<dbReference type="SUPFAM" id="SSF53448">
    <property type="entry name" value="Nucleotide-diphospho-sugar transferases"/>
    <property type="match status" value="1"/>
</dbReference>
<dbReference type="InterPro" id="IPR029044">
    <property type="entry name" value="Nucleotide-diphossugar_trans"/>
</dbReference>
<reference evidence="6" key="4">
    <citation type="journal article" date="2008" name="Carbohydr. Res.">
        <title>S-layer nanoglycobiology of bacteria.</title>
        <authorList>
            <person name="Messner P."/>
            <person name="Steiner K."/>
            <person name="Zarschler K."/>
            <person name="Schaffer C."/>
        </authorList>
    </citation>
    <scope>NUCLEOTIDE SEQUENCE</scope>
    <source>
        <strain evidence="6">E207-71</strain>
    </source>
</reference>
<dbReference type="PANTHER" id="PTHR43179:SF12">
    <property type="entry name" value="GALACTOFURANOSYLTRANSFERASE GLFT2"/>
    <property type="match status" value="1"/>
</dbReference>
<evidence type="ECO:0000256" key="2">
    <source>
        <dbReference type="ARBA" id="ARBA00006739"/>
    </source>
</evidence>
<proteinExistence type="inferred from homology"/>
<sequence>MAIDNQKVAAVVVTFNRKNLLIECLDALLSQTYKLSSIIIIDNASTDGTYEILKEKGYLDKSVIDYVRLKENIGGAGGFHEGIRRGYEKGYDWLWIMDDDAEPKLDALEKLLNSEPARYKNTIGLTCLKVDKNGSIEKVHNGFYNFKKLKQESLSDDMYFKEFCKVQYSSFVGLLIKSEAIKYAGLPESGFFIWFDDVEYCIRLSKVGDIFLIRDSVIKHKDNIINEKRLSINDYWKGYYGTRNTIILNLKHGNKFFTIFYSTYKLFRMLFGIFYFNDDHKFIRIIYLLKAYYDGIFYKIGKRIDPIKYKDELKRKGVLND</sequence>
<evidence type="ECO:0000256" key="4">
    <source>
        <dbReference type="ARBA" id="ARBA00022679"/>
    </source>
</evidence>
<dbReference type="CAZy" id="GT2">
    <property type="family name" value="Glycosyltransferase Family 2"/>
</dbReference>
<keyword evidence="3" id="KW-0328">Glycosyltransferase</keyword>
<dbReference type="EMBL" id="AY422724">
    <property type="protein sequence ID" value="AAR85515.1"/>
    <property type="molecule type" value="Genomic_DNA"/>
</dbReference>
<evidence type="ECO:0000256" key="3">
    <source>
        <dbReference type="ARBA" id="ARBA00022676"/>
    </source>
</evidence>
<feature type="domain" description="Glycosyltransferase 2-like" evidence="5">
    <location>
        <begin position="11"/>
        <end position="141"/>
    </location>
</feature>
<reference evidence="6" key="1">
    <citation type="journal article" date="1995" name="Eur. J. Biochem.">
        <title>Characterization of the glycan structure of a major glycopeptide from the surface layer glycoprotein of Clostridium thermosaccharolyticum E207-71.</title>
        <authorList>
            <person name="Altman E."/>
            <person name="Schaffer C."/>
            <person name="Brisson J.R."/>
            <person name="Messner P."/>
        </authorList>
    </citation>
    <scope>NUCLEOTIDE SEQUENCE</scope>
    <source>
        <strain evidence="6">E207-71</strain>
    </source>
</reference>
<evidence type="ECO:0000259" key="5">
    <source>
        <dbReference type="Pfam" id="PF00535"/>
    </source>
</evidence>
<dbReference type="InterPro" id="IPR001173">
    <property type="entry name" value="Glyco_trans_2-like"/>
</dbReference>
<dbReference type="GO" id="GO:0016757">
    <property type="term" value="F:glycosyltransferase activity"/>
    <property type="evidence" value="ECO:0007669"/>
    <property type="project" value="UniProtKB-KW"/>
</dbReference>
<dbReference type="AlphaFoldDB" id="Q6TFB7"/>
<keyword evidence="4 6" id="KW-0808">Transferase</keyword>
<evidence type="ECO:0000256" key="1">
    <source>
        <dbReference type="ARBA" id="ARBA00004776"/>
    </source>
</evidence>
<accession>Q6TFB7</accession>
<dbReference type="PANTHER" id="PTHR43179">
    <property type="entry name" value="RHAMNOSYLTRANSFERASE WBBL"/>
    <property type="match status" value="1"/>
</dbReference>